<evidence type="ECO:0000256" key="2">
    <source>
        <dbReference type="ARBA" id="ARBA00011123"/>
    </source>
</evidence>
<proteinExistence type="inferred from homology"/>
<comment type="function">
    <text evidence="7 10">Allows the formation of correctly charged Asn-tRNA(Asn) or Gln-tRNA(Gln) through the transamidation of misacylated Asp-tRNA(Asn) or Glu-tRNA(Gln) in organisms which lack either or both of asparaginyl-tRNA or glutaminyl-tRNA synthetases. The reaction takes place in the presence of glutamine and ATP through an activated phospho-Asp-tRNA(Asn) or phospho-Glu-tRNA(Gln).</text>
</comment>
<keyword evidence="13" id="KW-1185">Reference proteome</keyword>
<protein>
    <recommendedName>
        <fullName evidence="10">Aspartyl/glutamyl-tRNA(Asn/Gln) amidotransferase subunit B</fullName>
        <shortName evidence="10">Asp/Glu-ADT subunit B</shortName>
        <ecNumber evidence="10">6.3.5.-</ecNumber>
    </recommendedName>
</protein>
<evidence type="ECO:0000256" key="5">
    <source>
        <dbReference type="ARBA" id="ARBA00022840"/>
    </source>
</evidence>
<dbReference type="InterPro" id="IPR004413">
    <property type="entry name" value="GatB"/>
</dbReference>
<dbReference type="SMART" id="SM00845">
    <property type="entry name" value="GatB_Yqey"/>
    <property type="match status" value="1"/>
</dbReference>
<accession>A0ABQ2L9I1</accession>
<dbReference type="EMBL" id="BMLN01000014">
    <property type="protein sequence ID" value="GGO07616.1"/>
    <property type="molecule type" value="Genomic_DNA"/>
</dbReference>
<reference evidence="13" key="1">
    <citation type="journal article" date="2019" name="Int. J. Syst. Evol. Microbiol.">
        <title>The Global Catalogue of Microorganisms (GCM) 10K type strain sequencing project: providing services to taxonomists for standard genome sequencing and annotation.</title>
        <authorList>
            <consortium name="The Broad Institute Genomics Platform"/>
            <consortium name="The Broad Institute Genome Sequencing Center for Infectious Disease"/>
            <person name="Wu L."/>
            <person name="Ma J."/>
        </authorList>
    </citation>
    <scope>NUCLEOTIDE SEQUENCE [LARGE SCALE GENOMIC DNA]</scope>
    <source>
        <strain evidence="13">CGMCC 1.6964</strain>
    </source>
</reference>
<dbReference type="InterPro" id="IPR023168">
    <property type="entry name" value="GatB_Yqey_C_2"/>
</dbReference>
<dbReference type="NCBIfam" id="NF004012">
    <property type="entry name" value="PRK05477.1-2"/>
    <property type="match status" value="1"/>
</dbReference>
<dbReference type="RefSeq" id="WP_018978230.1">
    <property type="nucleotide sequence ID" value="NZ_BMLN01000014.1"/>
</dbReference>
<evidence type="ECO:0000256" key="3">
    <source>
        <dbReference type="ARBA" id="ARBA00022598"/>
    </source>
</evidence>
<dbReference type="Pfam" id="PF02637">
    <property type="entry name" value="GatB_Yqey"/>
    <property type="match status" value="1"/>
</dbReference>
<dbReference type="InterPro" id="IPR018027">
    <property type="entry name" value="Asn/Gln_amidotransferase"/>
</dbReference>
<name>A0ABQ2L9I1_9BACL</name>
<evidence type="ECO:0000256" key="7">
    <source>
        <dbReference type="ARBA" id="ARBA00024799"/>
    </source>
</evidence>
<dbReference type="InterPro" id="IPR014746">
    <property type="entry name" value="Gln_synth/guanido_kin_cat_dom"/>
</dbReference>
<gene>
    <name evidence="10 12" type="primary">gatB</name>
    <name evidence="12" type="ORF">GCM10010969_36210</name>
</gene>
<evidence type="ECO:0000313" key="13">
    <source>
        <dbReference type="Proteomes" id="UP000606653"/>
    </source>
</evidence>
<dbReference type="PROSITE" id="PS01234">
    <property type="entry name" value="GATB"/>
    <property type="match status" value="1"/>
</dbReference>
<dbReference type="SUPFAM" id="SSF89095">
    <property type="entry name" value="GatB/YqeY motif"/>
    <property type="match status" value="1"/>
</dbReference>
<dbReference type="HAMAP" id="MF_00121">
    <property type="entry name" value="GatB"/>
    <property type="match status" value="1"/>
</dbReference>
<dbReference type="InterPro" id="IPR017958">
    <property type="entry name" value="Gln-tRNA_amidoTrfase_suB_CS"/>
</dbReference>
<evidence type="ECO:0000256" key="8">
    <source>
        <dbReference type="ARBA" id="ARBA00047380"/>
    </source>
</evidence>
<sequence length="478" mass="52799">MSTVQYETVIGLEVHVELHTKSKIFCGCSTEFGAPPNTHTCPVCLGHPGVLPVLNRQAVEYAIKAAMALNCEIADVSHFDRKNYFYPDSPKAYQISQAARPIGEHGWIDIEVDGRTKRIGITRLHLEEDAGKLTHTGAFGSLVDFNRVGTPLIEIVSEPEISSPEEARAYLEKMRAIMQYCEVSDVKMEEGSLRCDANISIRPQGQKEFGIRAELKNMNSFRGVQRGLEYEEIRQAEILDEGGTVVQETRRWDEGKGQTFSMRGKEEAHDYRYFPDPDLVAVEIGTDWKEKIRLTIPELPDARRARYSADYGLPAYDAQVITSSKPLADLFEESLKYTEDAKSVSNWIMGELMGYLNTSGLELGAVPLTGQGLGELVGLIGKGTVNSKIAKTVFKEMLQSGKNPQQIVEEQGLVQISDEGAIKAIVVEVVAANPQSVEDYRAGKDKAIGFLVGQVMKQSKGKANPGLVNKLLMELLKG</sequence>
<dbReference type="Gene3D" id="1.10.150.380">
    <property type="entry name" value="GatB domain, N-terminal subdomain"/>
    <property type="match status" value="1"/>
</dbReference>
<dbReference type="InterPro" id="IPR042114">
    <property type="entry name" value="GatB_C_1"/>
</dbReference>
<dbReference type="SUPFAM" id="SSF55931">
    <property type="entry name" value="Glutamine synthetase/guanido kinase"/>
    <property type="match status" value="1"/>
</dbReference>
<dbReference type="Gene3D" id="1.10.10.410">
    <property type="match status" value="1"/>
</dbReference>
<dbReference type="PANTHER" id="PTHR11659:SF0">
    <property type="entry name" value="GLUTAMYL-TRNA(GLN) AMIDOTRANSFERASE SUBUNIT B, MITOCHONDRIAL"/>
    <property type="match status" value="1"/>
</dbReference>
<dbReference type="NCBIfam" id="NF004014">
    <property type="entry name" value="PRK05477.1-4"/>
    <property type="match status" value="1"/>
</dbReference>
<comment type="subunit">
    <text evidence="2 10">Heterotrimer of A, B and C subunits.</text>
</comment>
<evidence type="ECO:0000313" key="12">
    <source>
        <dbReference type="EMBL" id="GGO07616.1"/>
    </source>
</evidence>
<dbReference type="Pfam" id="PF02934">
    <property type="entry name" value="GatB_N"/>
    <property type="match status" value="1"/>
</dbReference>
<comment type="catalytic activity">
    <reaction evidence="9 10">
        <text>L-glutamyl-tRNA(Gln) + L-glutamine + ATP + H2O = L-glutaminyl-tRNA(Gln) + L-glutamate + ADP + phosphate + H(+)</text>
        <dbReference type="Rhea" id="RHEA:17521"/>
        <dbReference type="Rhea" id="RHEA-COMP:9681"/>
        <dbReference type="Rhea" id="RHEA-COMP:9684"/>
        <dbReference type="ChEBI" id="CHEBI:15377"/>
        <dbReference type="ChEBI" id="CHEBI:15378"/>
        <dbReference type="ChEBI" id="CHEBI:29985"/>
        <dbReference type="ChEBI" id="CHEBI:30616"/>
        <dbReference type="ChEBI" id="CHEBI:43474"/>
        <dbReference type="ChEBI" id="CHEBI:58359"/>
        <dbReference type="ChEBI" id="CHEBI:78520"/>
        <dbReference type="ChEBI" id="CHEBI:78521"/>
        <dbReference type="ChEBI" id="CHEBI:456216"/>
    </reaction>
</comment>
<keyword evidence="6 10" id="KW-0648">Protein biosynthesis</keyword>
<evidence type="ECO:0000256" key="1">
    <source>
        <dbReference type="ARBA" id="ARBA00005306"/>
    </source>
</evidence>
<evidence type="ECO:0000259" key="11">
    <source>
        <dbReference type="SMART" id="SM00845"/>
    </source>
</evidence>
<evidence type="ECO:0000256" key="9">
    <source>
        <dbReference type="ARBA" id="ARBA00047913"/>
    </source>
</evidence>
<dbReference type="PANTHER" id="PTHR11659">
    <property type="entry name" value="GLUTAMYL-TRNA GLN AMIDOTRANSFERASE SUBUNIT B MITOCHONDRIAL AND PROKARYOTIC PET112-RELATED"/>
    <property type="match status" value="1"/>
</dbReference>
<dbReference type="InterPro" id="IPR017959">
    <property type="entry name" value="Asn/Gln-tRNA_amidoTrfase_suB/E"/>
</dbReference>
<comment type="caution">
    <text evidence="12">The sequence shown here is derived from an EMBL/GenBank/DDBJ whole genome shotgun (WGS) entry which is preliminary data.</text>
</comment>
<dbReference type="NCBIfam" id="TIGR00133">
    <property type="entry name" value="gatB"/>
    <property type="match status" value="1"/>
</dbReference>
<evidence type="ECO:0000256" key="4">
    <source>
        <dbReference type="ARBA" id="ARBA00022741"/>
    </source>
</evidence>
<dbReference type="InterPro" id="IPR006075">
    <property type="entry name" value="Asn/Gln-tRNA_Trfase_suB/E_cat"/>
</dbReference>
<evidence type="ECO:0000256" key="10">
    <source>
        <dbReference type="HAMAP-Rule" id="MF_00121"/>
    </source>
</evidence>
<dbReference type="EC" id="6.3.5.-" evidence="10"/>
<comment type="similarity">
    <text evidence="1 10">Belongs to the GatB/GatE family. GatB subfamily.</text>
</comment>
<comment type="catalytic activity">
    <reaction evidence="8 10">
        <text>L-aspartyl-tRNA(Asn) + L-glutamine + ATP + H2O = L-asparaginyl-tRNA(Asn) + L-glutamate + ADP + phosphate + 2 H(+)</text>
        <dbReference type="Rhea" id="RHEA:14513"/>
        <dbReference type="Rhea" id="RHEA-COMP:9674"/>
        <dbReference type="Rhea" id="RHEA-COMP:9677"/>
        <dbReference type="ChEBI" id="CHEBI:15377"/>
        <dbReference type="ChEBI" id="CHEBI:15378"/>
        <dbReference type="ChEBI" id="CHEBI:29985"/>
        <dbReference type="ChEBI" id="CHEBI:30616"/>
        <dbReference type="ChEBI" id="CHEBI:43474"/>
        <dbReference type="ChEBI" id="CHEBI:58359"/>
        <dbReference type="ChEBI" id="CHEBI:78515"/>
        <dbReference type="ChEBI" id="CHEBI:78516"/>
        <dbReference type="ChEBI" id="CHEBI:456216"/>
    </reaction>
</comment>
<keyword evidence="3 10" id="KW-0436">Ligase</keyword>
<feature type="domain" description="Asn/Gln amidotransferase" evidence="11">
    <location>
        <begin position="329"/>
        <end position="476"/>
    </location>
</feature>
<keyword evidence="4 10" id="KW-0547">Nucleotide-binding</keyword>
<dbReference type="Proteomes" id="UP000606653">
    <property type="component" value="Unassembled WGS sequence"/>
</dbReference>
<dbReference type="InterPro" id="IPR003789">
    <property type="entry name" value="Asn/Gln_tRNA_amidoTrase-B-like"/>
</dbReference>
<keyword evidence="5 10" id="KW-0067">ATP-binding</keyword>
<evidence type="ECO:0000256" key="6">
    <source>
        <dbReference type="ARBA" id="ARBA00022917"/>
    </source>
</evidence>
<organism evidence="12 13">
    <name type="scientific">Saccharibacillus kuerlensis</name>
    <dbReference type="NCBI Taxonomy" id="459527"/>
    <lineage>
        <taxon>Bacteria</taxon>
        <taxon>Bacillati</taxon>
        <taxon>Bacillota</taxon>
        <taxon>Bacilli</taxon>
        <taxon>Bacillales</taxon>
        <taxon>Paenibacillaceae</taxon>
        <taxon>Saccharibacillus</taxon>
    </lineage>
</organism>